<sequence>MINTQQIISLFHIDFIKTRYQRIRRYKVVLLNFPKQQEKQTVDIHFNTIRPLEKISSRFLLRIRSVVHQNNQQFSVLFCLKSKQIFSTLQQKRDRWKQGYLQIQ</sequence>
<comment type="caution">
    <text evidence="1">The sequence shown here is derived from an EMBL/GenBank/DDBJ whole genome shotgun (WGS) entry which is preliminary data.</text>
</comment>
<evidence type="ECO:0000313" key="1">
    <source>
        <dbReference type="EMBL" id="CAD8195022.1"/>
    </source>
</evidence>
<keyword evidence="2" id="KW-1185">Reference proteome</keyword>
<evidence type="ECO:0000313" key="2">
    <source>
        <dbReference type="Proteomes" id="UP000683925"/>
    </source>
</evidence>
<dbReference type="EMBL" id="CAJJDP010000108">
    <property type="protein sequence ID" value="CAD8195022.1"/>
    <property type="molecule type" value="Genomic_DNA"/>
</dbReference>
<accession>A0A8S1X093</accession>
<proteinExistence type="predicted"/>
<organism evidence="1 2">
    <name type="scientific">Paramecium octaurelia</name>
    <dbReference type="NCBI Taxonomy" id="43137"/>
    <lineage>
        <taxon>Eukaryota</taxon>
        <taxon>Sar</taxon>
        <taxon>Alveolata</taxon>
        <taxon>Ciliophora</taxon>
        <taxon>Intramacronucleata</taxon>
        <taxon>Oligohymenophorea</taxon>
        <taxon>Peniculida</taxon>
        <taxon>Parameciidae</taxon>
        <taxon>Paramecium</taxon>
    </lineage>
</organism>
<name>A0A8S1X093_PAROT</name>
<reference evidence="1" key="1">
    <citation type="submission" date="2021-01" db="EMBL/GenBank/DDBJ databases">
        <authorList>
            <consortium name="Genoscope - CEA"/>
            <person name="William W."/>
        </authorList>
    </citation>
    <scope>NUCLEOTIDE SEQUENCE</scope>
</reference>
<gene>
    <name evidence="1" type="ORF">POCTA_138.1.T1080070</name>
</gene>
<protein>
    <submittedName>
        <fullName evidence="1">Uncharacterized protein</fullName>
    </submittedName>
</protein>
<dbReference type="Proteomes" id="UP000683925">
    <property type="component" value="Unassembled WGS sequence"/>
</dbReference>
<dbReference type="AlphaFoldDB" id="A0A8S1X093"/>